<evidence type="ECO:0000256" key="6">
    <source>
        <dbReference type="ARBA" id="ARBA00022989"/>
    </source>
</evidence>
<organism evidence="10 11">
    <name type="scientific">Pedobacter steynii</name>
    <dbReference type="NCBI Taxonomy" id="430522"/>
    <lineage>
        <taxon>Bacteria</taxon>
        <taxon>Pseudomonadati</taxon>
        <taxon>Bacteroidota</taxon>
        <taxon>Sphingobacteriia</taxon>
        <taxon>Sphingobacteriales</taxon>
        <taxon>Sphingobacteriaceae</taxon>
        <taxon>Pedobacter</taxon>
    </lineage>
</organism>
<proteinExistence type="predicted"/>
<feature type="transmembrane region" description="Helical" evidence="8">
    <location>
        <begin position="100"/>
        <end position="119"/>
    </location>
</feature>
<keyword evidence="5 8" id="KW-0812">Transmembrane</keyword>
<evidence type="ECO:0000256" key="3">
    <source>
        <dbReference type="ARBA" id="ARBA00022676"/>
    </source>
</evidence>
<keyword evidence="4 10" id="KW-0808">Transferase</keyword>
<feature type="transmembrane region" description="Helical" evidence="8">
    <location>
        <begin position="194"/>
        <end position="213"/>
    </location>
</feature>
<evidence type="ECO:0000313" key="11">
    <source>
        <dbReference type="Proteomes" id="UP000183200"/>
    </source>
</evidence>
<dbReference type="EMBL" id="FNGY01000007">
    <property type="protein sequence ID" value="SDN31634.1"/>
    <property type="molecule type" value="Genomic_DNA"/>
</dbReference>
<keyword evidence="11" id="KW-1185">Reference proteome</keyword>
<evidence type="ECO:0000256" key="7">
    <source>
        <dbReference type="ARBA" id="ARBA00023136"/>
    </source>
</evidence>
<dbReference type="PANTHER" id="PTHR33908:SF11">
    <property type="entry name" value="MEMBRANE PROTEIN"/>
    <property type="match status" value="1"/>
</dbReference>
<feature type="transmembrane region" description="Helical" evidence="8">
    <location>
        <begin position="320"/>
        <end position="341"/>
    </location>
</feature>
<reference evidence="11" key="1">
    <citation type="submission" date="2016-10" db="EMBL/GenBank/DDBJ databases">
        <authorList>
            <person name="Varghese N."/>
            <person name="Submissions S."/>
        </authorList>
    </citation>
    <scope>NUCLEOTIDE SEQUENCE [LARGE SCALE GENOMIC DNA]</scope>
    <source>
        <strain evidence="11">DSM 19110</strain>
    </source>
</reference>
<protein>
    <submittedName>
        <fullName evidence="10">Dolichyl-phosphate-mannose-protein mannosyltransferase</fullName>
    </submittedName>
</protein>
<feature type="transmembrane region" description="Helical" evidence="8">
    <location>
        <begin position="244"/>
        <end position="262"/>
    </location>
</feature>
<feature type="transmembrane region" description="Helical" evidence="8">
    <location>
        <begin position="269"/>
        <end position="287"/>
    </location>
</feature>
<sequence length="504" mass="58212">MTKVKNLPLWCLSFFVLLKLALPFILINPVYELHRDEYLHLDQARHMAWGFQSVPPLSSVFAYLIMLLGGGVFWVRLISASIGAATLIFTWKIVEELNGGLYARVLSAVALLACAIARLDLLFQPNAFDILSWTAVYFFLLKYLHTGKSWFIYVVALAFAIGFLNKYSIVFLLAGLTPALAISSQRVIFRSKHLYYGALMALLIVTPNLIWQYQNDFPVVRHMKELSATQLDKINRFDFLKEQLLYYIGILFILVAAFVGIIRHRPFRNHSWVALSFMFTLALFTWFRSKGYYAAGLYPVLVAFGSVYLGLILDNGWKRYLKIVVLLLPVLVYLLTFRFAYPVLKPQQIVAKSEIFKKVGLLRWEDGLQHDLPQDFADMLGWKELAHQVDSIYRSFPDPEHTLVICNNYGEAGAINYYSDFKQINAVSFSTDYVNWFQLDKKIKHIIAVKEKENDKDIPPGFVKAGEVRNKFAREYGTVIYVLRETDLDYNKILRERIEKIRNK</sequence>
<accession>A0A1H0AE79</accession>
<dbReference type="PANTHER" id="PTHR33908">
    <property type="entry name" value="MANNOSYLTRANSFERASE YKCB-RELATED"/>
    <property type="match status" value="1"/>
</dbReference>
<dbReference type="Proteomes" id="UP000183200">
    <property type="component" value="Unassembled WGS sequence"/>
</dbReference>
<dbReference type="GO" id="GO:0005886">
    <property type="term" value="C:plasma membrane"/>
    <property type="evidence" value="ECO:0007669"/>
    <property type="project" value="UniProtKB-SubCell"/>
</dbReference>
<name>A0A1H0AE79_9SPHI</name>
<keyword evidence="7 8" id="KW-0472">Membrane</keyword>
<comment type="subcellular location">
    <subcellularLocation>
        <location evidence="1">Cell membrane</location>
        <topology evidence="1">Multi-pass membrane protein</topology>
    </subcellularLocation>
</comment>
<keyword evidence="3 10" id="KW-0328">Glycosyltransferase</keyword>
<evidence type="ECO:0000256" key="2">
    <source>
        <dbReference type="ARBA" id="ARBA00022475"/>
    </source>
</evidence>
<feature type="transmembrane region" description="Helical" evidence="8">
    <location>
        <begin position="293"/>
        <end position="313"/>
    </location>
</feature>
<dbReference type="InterPro" id="IPR038731">
    <property type="entry name" value="RgtA/B/C-like"/>
</dbReference>
<evidence type="ECO:0000256" key="5">
    <source>
        <dbReference type="ARBA" id="ARBA00022692"/>
    </source>
</evidence>
<evidence type="ECO:0000313" key="10">
    <source>
        <dbReference type="EMBL" id="SDN31634.1"/>
    </source>
</evidence>
<evidence type="ECO:0000256" key="1">
    <source>
        <dbReference type="ARBA" id="ARBA00004651"/>
    </source>
</evidence>
<dbReference type="RefSeq" id="WP_074610149.1">
    <property type="nucleotide sequence ID" value="NZ_FNGY01000007.1"/>
</dbReference>
<dbReference type="GO" id="GO:0016763">
    <property type="term" value="F:pentosyltransferase activity"/>
    <property type="evidence" value="ECO:0007669"/>
    <property type="project" value="TreeGrafter"/>
</dbReference>
<dbReference type="Pfam" id="PF13231">
    <property type="entry name" value="PMT_2"/>
    <property type="match status" value="1"/>
</dbReference>
<evidence type="ECO:0000256" key="8">
    <source>
        <dbReference type="SAM" id="Phobius"/>
    </source>
</evidence>
<gene>
    <name evidence="10" type="ORF">SAMN05421820_10767</name>
</gene>
<keyword evidence="2" id="KW-1003">Cell membrane</keyword>
<dbReference type="InterPro" id="IPR050297">
    <property type="entry name" value="LipidA_mod_glycosyltrf_83"/>
</dbReference>
<keyword evidence="6 8" id="KW-1133">Transmembrane helix</keyword>
<dbReference type="GO" id="GO:0009103">
    <property type="term" value="P:lipopolysaccharide biosynthetic process"/>
    <property type="evidence" value="ECO:0007669"/>
    <property type="project" value="UniProtKB-ARBA"/>
</dbReference>
<evidence type="ECO:0000259" key="9">
    <source>
        <dbReference type="Pfam" id="PF13231"/>
    </source>
</evidence>
<dbReference type="OrthoDB" id="9813729at2"/>
<feature type="domain" description="Glycosyltransferase RgtA/B/C/D-like" evidence="9">
    <location>
        <begin position="54"/>
        <end position="211"/>
    </location>
</feature>
<feature type="transmembrane region" description="Helical" evidence="8">
    <location>
        <begin position="150"/>
        <end position="182"/>
    </location>
</feature>
<dbReference type="AlphaFoldDB" id="A0A1H0AE79"/>
<evidence type="ECO:0000256" key="4">
    <source>
        <dbReference type="ARBA" id="ARBA00022679"/>
    </source>
</evidence>